<accession>A0A1C3X7Q9</accession>
<dbReference type="Pfam" id="PF13835">
    <property type="entry name" value="DUF4194"/>
    <property type="match status" value="1"/>
</dbReference>
<dbReference type="Proteomes" id="UP000199435">
    <property type="component" value="Unassembled WGS sequence"/>
</dbReference>
<reference evidence="2" key="1">
    <citation type="submission" date="2016-08" db="EMBL/GenBank/DDBJ databases">
        <authorList>
            <person name="Varghese N."/>
            <person name="Submissions Spin"/>
        </authorList>
    </citation>
    <scope>NUCLEOTIDE SEQUENCE [LARGE SCALE GENOMIC DNA]</scope>
    <source>
        <strain evidence="2">HAMBI 2971</strain>
    </source>
</reference>
<gene>
    <name evidence="1" type="ORF">GA0061102_106326</name>
</gene>
<evidence type="ECO:0000313" key="1">
    <source>
        <dbReference type="EMBL" id="SCB48156.1"/>
    </source>
</evidence>
<keyword evidence="2" id="KW-1185">Reference proteome</keyword>
<evidence type="ECO:0000313" key="2">
    <source>
        <dbReference type="Proteomes" id="UP000199435"/>
    </source>
</evidence>
<dbReference type="STRING" id="411945.GA0061102_106326"/>
<protein>
    <recommendedName>
        <fullName evidence="3">DUF4194 domain-containing protein</fullName>
    </recommendedName>
</protein>
<proteinExistence type="predicted"/>
<sequence length="229" mass="25768">MLSEFDALEDAHGAEKAADLRKACRYMLRSQFAYSGDRGTANVYNSLTDSRFRRIADQFFESIGYQVHRNADEQWVGILLTDDDPSSVPRMRLDETMVVLVLGSHWQEEADLGNLFDRATAVTTFNVLHERYRDMLQNAGKPAITPGRFLDLLKDVALRNLISVGEFDYDAQDREIEIRPMIKFVSGADALTRLETYVKTEERGMRSRAIPAVGELLRPGISGSEGDAA</sequence>
<organism evidence="1 2">
    <name type="scientific">Rhizobium miluonense</name>
    <dbReference type="NCBI Taxonomy" id="411945"/>
    <lineage>
        <taxon>Bacteria</taxon>
        <taxon>Pseudomonadati</taxon>
        <taxon>Pseudomonadota</taxon>
        <taxon>Alphaproteobacteria</taxon>
        <taxon>Hyphomicrobiales</taxon>
        <taxon>Rhizobiaceae</taxon>
        <taxon>Rhizobium/Agrobacterium group</taxon>
        <taxon>Rhizobium</taxon>
    </lineage>
</organism>
<evidence type="ECO:0008006" key="3">
    <source>
        <dbReference type="Google" id="ProtNLM"/>
    </source>
</evidence>
<name>A0A1C3X7Q9_9HYPH</name>
<dbReference type="AlphaFoldDB" id="A0A1C3X7Q9"/>
<dbReference type="EMBL" id="FMAH01000063">
    <property type="protein sequence ID" value="SCB48156.1"/>
    <property type="molecule type" value="Genomic_DNA"/>
</dbReference>
<dbReference type="RefSeq" id="WP_092856021.1">
    <property type="nucleotide sequence ID" value="NZ_FMAH01000063.1"/>
</dbReference>
<dbReference type="InterPro" id="IPR025449">
    <property type="entry name" value="JetB"/>
</dbReference>
<dbReference type="OrthoDB" id="8217812at2"/>